<name>A0A1Z5R534_SORBI</name>
<keyword evidence="3" id="KW-1185">Reference proteome</keyword>
<gene>
    <name evidence="2" type="ORF">SORBI_3008G067400</name>
</gene>
<reference evidence="3" key="2">
    <citation type="journal article" date="2018" name="Plant J.">
        <title>The Sorghum bicolor reference genome: improved assembly, gene annotations, a transcriptome atlas, and signatures of genome organization.</title>
        <authorList>
            <person name="McCormick R.F."/>
            <person name="Truong S.K."/>
            <person name="Sreedasyam A."/>
            <person name="Jenkins J."/>
            <person name="Shu S."/>
            <person name="Sims D."/>
            <person name="Kennedy M."/>
            <person name="Amirebrahimi M."/>
            <person name="Weers B.D."/>
            <person name="McKinley B."/>
            <person name="Mattison A."/>
            <person name="Morishige D.T."/>
            <person name="Grimwood J."/>
            <person name="Schmutz J."/>
            <person name="Mullet J.E."/>
        </authorList>
    </citation>
    <scope>NUCLEOTIDE SEQUENCE [LARGE SCALE GENOMIC DNA]</scope>
    <source>
        <strain evidence="3">cv. BTx623</strain>
    </source>
</reference>
<sequence>MLHAHWGIVATMVLVFLLQATVDAGRLFQDGGAIITLPSDNKAGCEDGYKAVCVQAAMVAGKNLISCPRNQCIVFPGICLPC</sequence>
<dbReference type="AlphaFoldDB" id="A0A1Z5R534"/>
<feature type="signal peptide" evidence="1">
    <location>
        <begin position="1"/>
        <end position="24"/>
    </location>
</feature>
<dbReference type="EMBL" id="CM000767">
    <property type="protein sequence ID" value="OQU78884.1"/>
    <property type="molecule type" value="Genomic_DNA"/>
</dbReference>
<proteinExistence type="predicted"/>
<evidence type="ECO:0000313" key="2">
    <source>
        <dbReference type="EMBL" id="OQU78884.1"/>
    </source>
</evidence>
<feature type="chain" id="PRO_5012825874" evidence="1">
    <location>
        <begin position="25"/>
        <end position="82"/>
    </location>
</feature>
<organism evidence="2 3">
    <name type="scientific">Sorghum bicolor</name>
    <name type="common">Sorghum</name>
    <name type="synonym">Sorghum vulgare</name>
    <dbReference type="NCBI Taxonomy" id="4558"/>
    <lineage>
        <taxon>Eukaryota</taxon>
        <taxon>Viridiplantae</taxon>
        <taxon>Streptophyta</taxon>
        <taxon>Embryophyta</taxon>
        <taxon>Tracheophyta</taxon>
        <taxon>Spermatophyta</taxon>
        <taxon>Magnoliopsida</taxon>
        <taxon>Liliopsida</taxon>
        <taxon>Poales</taxon>
        <taxon>Poaceae</taxon>
        <taxon>PACMAD clade</taxon>
        <taxon>Panicoideae</taxon>
        <taxon>Andropogonodae</taxon>
        <taxon>Andropogoneae</taxon>
        <taxon>Sorghinae</taxon>
        <taxon>Sorghum</taxon>
    </lineage>
</organism>
<keyword evidence="1" id="KW-0732">Signal</keyword>
<protein>
    <submittedName>
        <fullName evidence="2">Uncharacterized protein</fullName>
    </submittedName>
</protein>
<dbReference type="Gramene" id="OQU78884">
    <property type="protein sequence ID" value="OQU78884"/>
    <property type="gene ID" value="SORBI_3008G067400"/>
</dbReference>
<reference evidence="2 3" key="1">
    <citation type="journal article" date="2009" name="Nature">
        <title>The Sorghum bicolor genome and the diversification of grasses.</title>
        <authorList>
            <person name="Paterson A.H."/>
            <person name="Bowers J.E."/>
            <person name="Bruggmann R."/>
            <person name="Dubchak I."/>
            <person name="Grimwood J."/>
            <person name="Gundlach H."/>
            <person name="Haberer G."/>
            <person name="Hellsten U."/>
            <person name="Mitros T."/>
            <person name="Poliakov A."/>
            <person name="Schmutz J."/>
            <person name="Spannagl M."/>
            <person name="Tang H."/>
            <person name="Wang X."/>
            <person name="Wicker T."/>
            <person name="Bharti A.K."/>
            <person name="Chapman J."/>
            <person name="Feltus F.A."/>
            <person name="Gowik U."/>
            <person name="Grigoriev I.V."/>
            <person name="Lyons E."/>
            <person name="Maher C.A."/>
            <person name="Martis M."/>
            <person name="Narechania A."/>
            <person name="Otillar R.P."/>
            <person name="Penning B.W."/>
            <person name="Salamov A.A."/>
            <person name="Wang Y."/>
            <person name="Zhang L."/>
            <person name="Carpita N.C."/>
            <person name="Freeling M."/>
            <person name="Gingle A.R."/>
            <person name="Hash C.T."/>
            <person name="Keller B."/>
            <person name="Klein P."/>
            <person name="Kresovich S."/>
            <person name="McCann M.C."/>
            <person name="Ming R."/>
            <person name="Peterson D.G."/>
            <person name="Mehboob-ur-Rahman"/>
            <person name="Ware D."/>
            <person name="Westhoff P."/>
            <person name="Mayer K.F."/>
            <person name="Messing J."/>
            <person name="Rokhsar D.S."/>
        </authorList>
    </citation>
    <scope>NUCLEOTIDE SEQUENCE [LARGE SCALE GENOMIC DNA]</scope>
    <source>
        <strain evidence="3">cv. BTx623</strain>
    </source>
</reference>
<dbReference type="Proteomes" id="UP000000768">
    <property type="component" value="Chromosome 8"/>
</dbReference>
<dbReference type="InParanoid" id="A0A1Z5R534"/>
<accession>A0A1Z5R534</accession>
<evidence type="ECO:0000313" key="3">
    <source>
        <dbReference type="Proteomes" id="UP000000768"/>
    </source>
</evidence>
<evidence type="ECO:0000256" key="1">
    <source>
        <dbReference type="SAM" id="SignalP"/>
    </source>
</evidence>